<dbReference type="PROSITE" id="PS00330">
    <property type="entry name" value="HEMOLYSIN_CALCIUM"/>
    <property type="match status" value="10"/>
</dbReference>
<name>A0A5S3Q1F9_9SPHN</name>
<gene>
    <name evidence="3" type="ORF">FEV51_03140</name>
</gene>
<comment type="caution">
    <text evidence="3">The sequence shown here is derived from an EMBL/GenBank/DDBJ whole genome shotgun (WGS) entry which is preliminary data.</text>
</comment>
<sequence length="722" mass="74877">MASMAFCEIQVVTQRHLRNVCCRDGMGGDFIFLRSSRGANVDGGLGIDTLVLDMLGSVDGLTADFTGLNRFNPSFISILGDGTMSDVEWLFNTIYLSDGDDTITLPAISADAYYHGGDPVIVYLAAGNDYLIGGDASEYFHAGWGDDIVSAGDGDDFIYGDVSAFQDPGLNQFGNDILFGDGGNDFIFGDRGDDALYGGTGNDVLLGGQGNDALEGGEGDDDLSGGTGDDFLYDVFGQNTIDGGAGTDTVSFYDNFGFYDEEIYVSLIDGLAYSLTSTNFQNTLENIENIFGSDAFNGDYLIGDDNANFIVGLGGHDTIYGLGGNDLLAGGEESDYIDGGDGIDTATYEDASSGVTVSLLLQGSSQDTGALGFGTLVSIENLTGSSYDDTLVGDGDNNVLRGMLGDDTLFGNAGDDILDGGGGADDLRGGSGNDEILGRFGDDTLNGGSGDGYLSGDEGNDTLRGGVGIDTLVGGADDDLYFMRDMNDIIIEDAGGGIDEVRAVGTSFTLGDNLETLRLFAGANDGTGNALDNTIAGSNLDNVLRGLAGDDNLRGNGGHDTLIGGAGNDLLVGGVGTDTLTGNVGADRFIFTDLGDSTVGFQNADTITDFSRVDGDRIQLFQIDAIAGGANDDFTFIGDAAFSGTAGELRYSFDGNGNTIIRMDVDGDSVSDMTLRLTGEIDLTESDFIGASASGAANAAPKDFEMIRFEPDAAIVMHEFAF</sequence>
<proteinExistence type="predicted"/>
<dbReference type="Proteomes" id="UP000309668">
    <property type="component" value="Unassembled WGS sequence"/>
</dbReference>
<dbReference type="OrthoDB" id="7410864at2"/>
<keyword evidence="2" id="KW-0964">Secreted</keyword>
<dbReference type="PANTHER" id="PTHR38340">
    <property type="entry name" value="S-LAYER PROTEIN"/>
    <property type="match status" value="1"/>
</dbReference>
<dbReference type="PRINTS" id="PR00313">
    <property type="entry name" value="CABNDNGRPT"/>
</dbReference>
<dbReference type="Pfam" id="PF00353">
    <property type="entry name" value="HemolysinCabind"/>
    <property type="match status" value="7"/>
</dbReference>
<accession>A0A5S3Q1F9</accession>
<reference evidence="3 4" key="1">
    <citation type="submission" date="2019-05" db="EMBL/GenBank/DDBJ databases">
        <title>Erythrobacter marisflavi sp. nov., isolated from isolated from water of an estuary environment.</title>
        <authorList>
            <person name="Yoon J.-H."/>
        </authorList>
    </citation>
    <scope>NUCLEOTIDE SEQUENCE [LARGE SCALE GENOMIC DNA]</scope>
    <source>
        <strain evidence="3 4">KEM-5</strain>
    </source>
</reference>
<dbReference type="GO" id="GO:0005509">
    <property type="term" value="F:calcium ion binding"/>
    <property type="evidence" value="ECO:0007669"/>
    <property type="project" value="InterPro"/>
</dbReference>
<comment type="subcellular location">
    <subcellularLocation>
        <location evidence="1">Secreted</location>
    </subcellularLocation>
</comment>
<evidence type="ECO:0000313" key="4">
    <source>
        <dbReference type="Proteomes" id="UP000309668"/>
    </source>
</evidence>
<dbReference type="SUPFAM" id="SSF51120">
    <property type="entry name" value="beta-Roll"/>
    <property type="match status" value="6"/>
</dbReference>
<dbReference type="EMBL" id="VCAO01000001">
    <property type="protein sequence ID" value="TMM50197.1"/>
    <property type="molecule type" value="Genomic_DNA"/>
</dbReference>
<dbReference type="PANTHER" id="PTHR38340:SF1">
    <property type="entry name" value="S-LAYER PROTEIN"/>
    <property type="match status" value="1"/>
</dbReference>
<organism evidence="3 4">
    <name type="scientific">Qipengyuania marisflavi</name>
    <dbReference type="NCBI Taxonomy" id="2486356"/>
    <lineage>
        <taxon>Bacteria</taxon>
        <taxon>Pseudomonadati</taxon>
        <taxon>Pseudomonadota</taxon>
        <taxon>Alphaproteobacteria</taxon>
        <taxon>Sphingomonadales</taxon>
        <taxon>Erythrobacteraceae</taxon>
        <taxon>Qipengyuania</taxon>
    </lineage>
</organism>
<evidence type="ECO:0000256" key="1">
    <source>
        <dbReference type="ARBA" id="ARBA00004613"/>
    </source>
</evidence>
<evidence type="ECO:0000256" key="2">
    <source>
        <dbReference type="ARBA" id="ARBA00022525"/>
    </source>
</evidence>
<keyword evidence="4" id="KW-1185">Reference proteome</keyword>
<dbReference type="InterPro" id="IPR050557">
    <property type="entry name" value="RTX_toxin/Mannuronan_C5-epim"/>
</dbReference>
<dbReference type="InterPro" id="IPR018511">
    <property type="entry name" value="Hemolysin-typ_Ca-bd_CS"/>
</dbReference>
<protein>
    <submittedName>
        <fullName evidence="3">Calcium-binding protein</fullName>
    </submittedName>
</protein>
<dbReference type="Gene3D" id="2.150.10.10">
    <property type="entry name" value="Serralysin-like metalloprotease, C-terminal"/>
    <property type="match status" value="4"/>
</dbReference>
<dbReference type="GO" id="GO:0005576">
    <property type="term" value="C:extracellular region"/>
    <property type="evidence" value="ECO:0007669"/>
    <property type="project" value="UniProtKB-SubCell"/>
</dbReference>
<dbReference type="InterPro" id="IPR011049">
    <property type="entry name" value="Serralysin-like_metalloprot_C"/>
</dbReference>
<dbReference type="InterPro" id="IPR001343">
    <property type="entry name" value="Hemolysn_Ca-bd"/>
</dbReference>
<dbReference type="AlphaFoldDB" id="A0A5S3Q1F9"/>
<evidence type="ECO:0000313" key="3">
    <source>
        <dbReference type="EMBL" id="TMM50197.1"/>
    </source>
</evidence>